<evidence type="ECO:0000313" key="13">
    <source>
        <dbReference type="EMBL" id="CAG5120741.1"/>
    </source>
</evidence>
<dbReference type="GO" id="GO:0005886">
    <property type="term" value="C:plasma membrane"/>
    <property type="evidence" value="ECO:0007669"/>
    <property type="project" value="TreeGrafter"/>
</dbReference>
<keyword evidence="8 11" id="KW-1133">Transmembrane helix</keyword>
<feature type="compositionally biased region" description="Basic and acidic residues" evidence="12">
    <location>
        <begin position="11"/>
        <end position="23"/>
    </location>
</feature>
<keyword evidence="7 11" id="KW-0378">Hydrolase</keyword>
<dbReference type="GO" id="GO:0034597">
    <property type="term" value="F:phosphatidylinositol-4,5-bisphosphate 4-phosphatase activity"/>
    <property type="evidence" value="ECO:0007669"/>
    <property type="project" value="UniProtKB-EC"/>
</dbReference>
<name>A0A8S3YZQ4_9EUPU</name>
<dbReference type="GO" id="GO:0005765">
    <property type="term" value="C:lysosomal membrane"/>
    <property type="evidence" value="ECO:0007669"/>
    <property type="project" value="UniProtKB-SubCell"/>
</dbReference>
<dbReference type="OrthoDB" id="9939933at2759"/>
<evidence type="ECO:0000256" key="11">
    <source>
        <dbReference type="RuleBase" id="RU365008"/>
    </source>
</evidence>
<dbReference type="PANTHER" id="PTHR21014">
    <property type="entry name" value="PHOSPHATIDYLINOSITOL-4,5-BISPHOSPHATE 4-PHOSPHATASE"/>
    <property type="match status" value="1"/>
</dbReference>
<feature type="transmembrane region" description="Helical" evidence="11">
    <location>
        <begin position="193"/>
        <end position="213"/>
    </location>
</feature>
<evidence type="ECO:0000256" key="1">
    <source>
        <dbReference type="ARBA" id="ARBA00001261"/>
    </source>
</evidence>
<dbReference type="GO" id="GO:0030670">
    <property type="term" value="C:phagocytic vesicle membrane"/>
    <property type="evidence" value="ECO:0007669"/>
    <property type="project" value="TreeGrafter"/>
</dbReference>
<dbReference type="AlphaFoldDB" id="A0A8S3YZQ4"/>
<reference evidence="13" key="1">
    <citation type="submission" date="2021-04" db="EMBL/GenBank/DDBJ databases">
        <authorList>
            <consortium name="Molecular Ecology Group"/>
        </authorList>
    </citation>
    <scope>NUCLEOTIDE SEQUENCE</scope>
</reference>
<evidence type="ECO:0000256" key="2">
    <source>
        <dbReference type="ARBA" id="ARBA00004107"/>
    </source>
</evidence>
<sequence>MATSERTPLLADDRITSPERREPPPPYSSAPEPTAESFLEAAVLSVETHELPPPYTPSAHGNIPVINCKVCQAVICLEGRQHSYVVKCSLCGEATPLRAAPLGKKYIRCTCNILLICPSGATKILCPRERCKRVLTLPRTGTESYNVPEVPRYVCAYCNQIFALEVFTKLTRCPHCRRLSSVGRNYARARGHAYFLGGVVFLGMSVALIIFTYNSVRDHIGVVVAWISGFLLGVMFIVQSVYYYGVRTSPEAFPAFNT</sequence>
<comment type="subcellular location">
    <subcellularLocation>
        <location evidence="2 11">Late endosome membrane</location>
        <topology evidence="2 11">Multi-pass membrane protein</topology>
    </subcellularLocation>
    <subcellularLocation>
        <location evidence="3 11">Lysosome membrane</location>
        <topology evidence="3 11">Multi-pass membrane protein</topology>
    </subcellularLocation>
</comment>
<dbReference type="Proteomes" id="UP000678393">
    <property type="component" value="Unassembled WGS sequence"/>
</dbReference>
<feature type="region of interest" description="Disordered" evidence="12">
    <location>
        <begin position="1"/>
        <end position="34"/>
    </location>
</feature>
<keyword evidence="14" id="KW-1185">Reference proteome</keyword>
<keyword evidence="9 11" id="KW-0472">Membrane</keyword>
<evidence type="ECO:0000256" key="5">
    <source>
        <dbReference type="ARBA" id="ARBA00022692"/>
    </source>
</evidence>
<evidence type="ECO:0000256" key="12">
    <source>
        <dbReference type="SAM" id="MobiDB-lite"/>
    </source>
</evidence>
<evidence type="ECO:0000256" key="3">
    <source>
        <dbReference type="ARBA" id="ARBA00004155"/>
    </source>
</evidence>
<evidence type="ECO:0000256" key="4">
    <source>
        <dbReference type="ARBA" id="ARBA00012936"/>
    </source>
</evidence>
<gene>
    <name evidence="13" type="ORF">CUNI_LOCUS6299</name>
</gene>
<dbReference type="PANTHER" id="PTHR21014:SF6">
    <property type="entry name" value="PHOSPHATIDYLINOSITOL-4,5-BISPHOSPHATE 4-PHOSPHATASE"/>
    <property type="match status" value="1"/>
</dbReference>
<keyword evidence="10 11" id="KW-0458">Lysosome</keyword>
<keyword evidence="6 11" id="KW-0967">Endosome</keyword>
<proteinExistence type="predicted"/>
<dbReference type="GO" id="GO:0046856">
    <property type="term" value="P:phosphatidylinositol dephosphorylation"/>
    <property type="evidence" value="ECO:0007669"/>
    <property type="project" value="InterPro"/>
</dbReference>
<feature type="transmembrane region" description="Helical" evidence="11">
    <location>
        <begin position="219"/>
        <end position="244"/>
    </location>
</feature>
<comment type="function">
    <text evidence="11">Catalyzes the hydrolysis of phosphatidylinositol-4,5-bisphosphate (PtdIns-4,5-P2) to phosphatidylinositol-4-phosphate (PtdIns-4-P).</text>
</comment>
<comment type="catalytic activity">
    <reaction evidence="1 11">
        <text>a 1,2-diacyl-sn-glycero-3-phospho-(1D-myo-inositol-4,5-bisphosphate) + H2O = a 1,2-diacyl-sn-glycero-3-phospho-(1D-myo-inositol-5-phosphate) + phosphate</text>
        <dbReference type="Rhea" id="RHEA:25674"/>
        <dbReference type="ChEBI" id="CHEBI:15377"/>
        <dbReference type="ChEBI" id="CHEBI:43474"/>
        <dbReference type="ChEBI" id="CHEBI:57795"/>
        <dbReference type="ChEBI" id="CHEBI:58456"/>
        <dbReference type="EC" id="3.1.3.78"/>
    </reaction>
</comment>
<evidence type="ECO:0000256" key="6">
    <source>
        <dbReference type="ARBA" id="ARBA00022753"/>
    </source>
</evidence>
<evidence type="ECO:0000256" key="10">
    <source>
        <dbReference type="ARBA" id="ARBA00023228"/>
    </source>
</evidence>
<evidence type="ECO:0000256" key="7">
    <source>
        <dbReference type="ARBA" id="ARBA00022801"/>
    </source>
</evidence>
<protein>
    <recommendedName>
        <fullName evidence="4 11">Phosphatidylinositol-4,5-bisphosphate 4-phosphatase</fullName>
        <ecNumber evidence="4 11">3.1.3.78</ecNumber>
    </recommendedName>
</protein>
<dbReference type="Pfam" id="PF09788">
    <property type="entry name" value="Tmemb_55A"/>
    <property type="match status" value="1"/>
</dbReference>
<dbReference type="GO" id="GO:0031902">
    <property type="term" value="C:late endosome membrane"/>
    <property type="evidence" value="ECO:0007669"/>
    <property type="project" value="UniProtKB-SubCell"/>
</dbReference>
<keyword evidence="5 11" id="KW-0812">Transmembrane</keyword>
<comment type="caution">
    <text evidence="13">The sequence shown here is derived from an EMBL/GenBank/DDBJ whole genome shotgun (WGS) entry which is preliminary data.</text>
</comment>
<dbReference type="EC" id="3.1.3.78" evidence="4 11"/>
<evidence type="ECO:0000256" key="8">
    <source>
        <dbReference type="ARBA" id="ARBA00022989"/>
    </source>
</evidence>
<dbReference type="EMBL" id="CAJHNH020000957">
    <property type="protein sequence ID" value="CAG5120741.1"/>
    <property type="molecule type" value="Genomic_DNA"/>
</dbReference>
<organism evidence="13 14">
    <name type="scientific">Candidula unifasciata</name>
    <dbReference type="NCBI Taxonomy" id="100452"/>
    <lineage>
        <taxon>Eukaryota</taxon>
        <taxon>Metazoa</taxon>
        <taxon>Spiralia</taxon>
        <taxon>Lophotrochozoa</taxon>
        <taxon>Mollusca</taxon>
        <taxon>Gastropoda</taxon>
        <taxon>Heterobranchia</taxon>
        <taxon>Euthyneura</taxon>
        <taxon>Panpulmonata</taxon>
        <taxon>Eupulmonata</taxon>
        <taxon>Stylommatophora</taxon>
        <taxon>Helicina</taxon>
        <taxon>Helicoidea</taxon>
        <taxon>Geomitridae</taxon>
        <taxon>Candidula</taxon>
    </lineage>
</organism>
<evidence type="ECO:0000313" key="14">
    <source>
        <dbReference type="Proteomes" id="UP000678393"/>
    </source>
</evidence>
<dbReference type="InterPro" id="IPR019178">
    <property type="entry name" value="PtdIns-P2-Ptase"/>
</dbReference>
<accession>A0A8S3YZQ4</accession>
<evidence type="ECO:0000256" key="9">
    <source>
        <dbReference type="ARBA" id="ARBA00023136"/>
    </source>
</evidence>